<organism evidence="1 2">
    <name type="scientific">Cohnella zeiphila</name>
    <dbReference type="NCBI Taxonomy" id="2761120"/>
    <lineage>
        <taxon>Bacteria</taxon>
        <taxon>Bacillati</taxon>
        <taxon>Bacillota</taxon>
        <taxon>Bacilli</taxon>
        <taxon>Bacillales</taxon>
        <taxon>Paenibacillaceae</taxon>
        <taxon>Cohnella</taxon>
    </lineage>
</organism>
<dbReference type="AlphaFoldDB" id="A0A7X0VW11"/>
<reference evidence="1 2" key="1">
    <citation type="submission" date="2020-08" db="EMBL/GenBank/DDBJ databases">
        <title>Cohnella phylogeny.</title>
        <authorList>
            <person name="Dunlap C."/>
        </authorList>
    </citation>
    <scope>NUCLEOTIDE SEQUENCE [LARGE SCALE GENOMIC DNA]</scope>
    <source>
        <strain evidence="1 2">CBP 2801</strain>
    </source>
</reference>
<evidence type="ECO:0000313" key="1">
    <source>
        <dbReference type="EMBL" id="MBB6732684.1"/>
    </source>
</evidence>
<name>A0A7X0VW11_9BACL</name>
<evidence type="ECO:0008006" key="3">
    <source>
        <dbReference type="Google" id="ProtNLM"/>
    </source>
</evidence>
<dbReference type="Proteomes" id="UP000564644">
    <property type="component" value="Unassembled WGS sequence"/>
</dbReference>
<protein>
    <recommendedName>
        <fullName evidence="3">DUF4367 domain-containing protein</fullName>
    </recommendedName>
</protein>
<dbReference type="RefSeq" id="WP_185130344.1">
    <property type="nucleotide sequence ID" value="NZ_JACJVO010000021.1"/>
</dbReference>
<sequence length="204" mass="23320">MLASKAIGTSKATGDKRKEQRNVASALLFGTGLEEICLLNLLSLLSLVLTMTTSSDQLDDLKEVATFKLQTLENPSYTAEIKVPYPLDPGQPVSRARIHYFDKYSQKFVFSLDEHKASGYKEMRTETIVDIRNHTTTTRMIEEDFKFIPRGKKVRINKTQAYFEPWANRETGGYLRWIQNGTYVEMESVELPEQIMVDLAKTIK</sequence>
<comment type="caution">
    <text evidence="1">The sequence shown here is derived from an EMBL/GenBank/DDBJ whole genome shotgun (WGS) entry which is preliminary data.</text>
</comment>
<evidence type="ECO:0000313" key="2">
    <source>
        <dbReference type="Proteomes" id="UP000564644"/>
    </source>
</evidence>
<proteinExistence type="predicted"/>
<accession>A0A7X0VW11</accession>
<dbReference type="EMBL" id="JACJVO010000021">
    <property type="protein sequence ID" value="MBB6732684.1"/>
    <property type="molecule type" value="Genomic_DNA"/>
</dbReference>
<gene>
    <name evidence="1" type="ORF">H7C18_17320</name>
</gene>
<keyword evidence="2" id="KW-1185">Reference proteome</keyword>